<sequence>MGALNAYIISENIGRPALMFNPPLSKYRSVEFKPKFKKGHIFQMFRLGGKDEIDVAAKIADALEVSLDFLIGKVDQELDQHPLKRMIEVQQMGEDDKEYSLYFRCFDQKCKI</sequence>
<dbReference type="EMBL" id="JANCNS010000003">
    <property type="protein sequence ID" value="MCP9201289.1"/>
    <property type="molecule type" value="Genomic_DNA"/>
</dbReference>
<dbReference type="Proteomes" id="UP001155280">
    <property type="component" value="Unassembled WGS sequence"/>
</dbReference>
<proteinExistence type="predicted"/>
<evidence type="ECO:0000259" key="1">
    <source>
        <dbReference type="PROSITE" id="PS50943"/>
    </source>
</evidence>
<evidence type="ECO:0000313" key="3">
    <source>
        <dbReference type="Proteomes" id="UP001155280"/>
    </source>
</evidence>
<gene>
    <name evidence="2" type="ORF">MKO06_15370</name>
</gene>
<dbReference type="AlphaFoldDB" id="A0A9X2KZW6"/>
<reference evidence="2" key="1">
    <citation type="submission" date="2022-07" db="EMBL/GenBank/DDBJ databases">
        <title>Gramela sediminis sp. nov., isolated from deep-sea sediment of the Indian Ocean.</title>
        <authorList>
            <person name="Shi H."/>
        </authorList>
    </citation>
    <scope>NUCLEOTIDE SEQUENCE</scope>
    <source>
        <strain evidence="2">GC03-9</strain>
    </source>
</reference>
<dbReference type="PROSITE" id="PS50943">
    <property type="entry name" value="HTH_CROC1"/>
    <property type="match status" value="1"/>
</dbReference>
<dbReference type="InterPro" id="IPR001387">
    <property type="entry name" value="Cro/C1-type_HTH"/>
</dbReference>
<accession>A0A9X2KZW6</accession>
<dbReference type="RefSeq" id="WP_241552156.1">
    <property type="nucleotide sequence ID" value="NZ_JANCNS010000003.1"/>
</dbReference>
<evidence type="ECO:0000313" key="2">
    <source>
        <dbReference type="EMBL" id="MCP9201289.1"/>
    </source>
</evidence>
<keyword evidence="3" id="KW-1185">Reference proteome</keyword>
<protein>
    <recommendedName>
        <fullName evidence="1">HTH cro/C1-type domain-containing protein</fullName>
    </recommendedName>
</protein>
<name>A0A9X2KZW6_9FLAO</name>
<feature type="domain" description="HTH cro/C1-type" evidence="1">
    <location>
        <begin position="53"/>
        <end position="70"/>
    </location>
</feature>
<comment type="caution">
    <text evidence="2">The sequence shown here is derived from an EMBL/GenBank/DDBJ whole genome shotgun (WGS) entry which is preliminary data.</text>
</comment>
<organism evidence="2 3">
    <name type="scientific">Christiangramia oceanisediminis</name>
    <dbReference type="NCBI Taxonomy" id="2920386"/>
    <lineage>
        <taxon>Bacteria</taxon>
        <taxon>Pseudomonadati</taxon>
        <taxon>Bacteroidota</taxon>
        <taxon>Flavobacteriia</taxon>
        <taxon>Flavobacteriales</taxon>
        <taxon>Flavobacteriaceae</taxon>
        <taxon>Christiangramia</taxon>
    </lineage>
</organism>